<evidence type="ECO:0000313" key="2">
    <source>
        <dbReference type="Proteomes" id="UP001595384"/>
    </source>
</evidence>
<name>A0ABV7C5M0_9VIBR</name>
<dbReference type="RefSeq" id="WP_123015203.1">
    <property type="nucleotide sequence ID" value="NZ_AP024911.1"/>
</dbReference>
<sequence length="326" mass="36152">MHYDVFNGDADGIIALLQLRLEYPCDSLYRTGVKRDIQLLEGLSVAEGDTVTVLDISMDKNHQPLQALLAQGASIFYADHHLPGTIPQHPRLISHIHTEATMCTALIIDHLLEHRYHQWAIAAAYGDNLSQVATEKAKRAHLTESTRSQLEQLGTLINYNSYGRSVADLHYSPAELFEQLLAYRTPDAVISDRSSPFHHLQQHYANDMAFALEQTRENHPALQVIQLPNQAVSFRISGALGNYLANQAPTKATLILTPLEDAEQNFIVSLRAPLENRQGAGQLCSQFDTGGGREGAGGVNRLAKDQVNALIRTVSDFYRSDTVYRG</sequence>
<reference evidence="2" key="1">
    <citation type="journal article" date="2019" name="Int. J. Syst. Evol. Microbiol.">
        <title>The Global Catalogue of Microorganisms (GCM) 10K type strain sequencing project: providing services to taxonomists for standard genome sequencing and annotation.</title>
        <authorList>
            <consortium name="The Broad Institute Genomics Platform"/>
            <consortium name="The Broad Institute Genome Sequencing Center for Infectious Disease"/>
            <person name="Wu L."/>
            <person name="Ma J."/>
        </authorList>
    </citation>
    <scope>NUCLEOTIDE SEQUENCE [LARGE SCALE GENOMIC DNA]</scope>
    <source>
        <strain evidence="2">KCTC 62784</strain>
    </source>
</reference>
<dbReference type="SUPFAM" id="SSF64182">
    <property type="entry name" value="DHH phosphoesterases"/>
    <property type="match status" value="1"/>
</dbReference>
<accession>A0ABV7C5M0</accession>
<dbReference type="Proteomes" id="UP001595384">
    <property type="component" value="Unassembled WGS sequence"/>
</dbReference>
<protein>
    <submittedName>
        <fullName evidence="1">DHH family phosphoesterase</fullName>
    </submittedName>
</protein>
<gene>
    <name evidence="1" type="ORF">ACFODT_01805</name>
</gene>
<proteinExistence type="predicted"/>
<keyword evidence="2" id="KW-1185">Reference proteome</keyword>
<dbReference type="EMBL" id="JBHRSE010000010">
    <property type="protein sequence ID" value="MFC3022571.1"/>
    <property type="molecule type" value="Genomic_DNA"/>
</dbReference>
<organism evidence="1 2">
    <name type="scientific">Vibrio zhugei</name>
    <dbReference type="NCBI Taxonomy" id="2479546"/>
    <lineage>
        <taxon>Bacteria</taxon>
        <taxon>Pseudomonadati</taxon>
        <taxon>Pseudomonadota</taxon>
        <taxon>Gammaproteobacteria</taxon>
        <taxon>Vibrionales</taxon>
        <taxon>Vibrionaceae</taxon>
        <taxon>Vibrio</taxon>
    </lineage>
</organism>
<dbReference type="InterPro" id="IPR038763">
    <property type="entry name" value="DHH_sf"/>
</dbReference>
<comment type="caution">
    <text evidence="1">The sequence shown here is derived from an EMBL/GenBank/DDBJ whole genome shotgun (WGS) entry which is preliminary data.</text>
</comment>
<evidence type="ECO:0000313" key="1">
    <source>
        <dbReference type="EMBL" id="MFC3022571.1"/>
    </source>
</evidence>